<dbReference type="PANTHER" id="PTHR30272:SF1">
    <property type="entry name" value="3-HYDROXYACYL-[ACYL-CARRIER-PROTEIN] DEHYDRATASE"/>
    <property type="match status" value="1"/>
</dbReference>
<accession>A0A426RHH1</accession>
<gene>
    <name evidence="2" type="ORF">DZC72_11915</name>
</gene>
<dbReference type="GO" id="GO:0016829">
    <property type="term" value="F:lyase activity"/>
    <property type="evidence" value="ECO:0007669"/>
    <property type="project" value="UniProtKB-KW"/>
</dbReference>
<dbReference type="CDD" id="cd00493">
    <property type="entry name" value="FabA_FabZ"/>
    <property type="match status" value="1"/>
</dbReference>
<dbReference type="InterPro" id="IPR029069">
    <property type="entry name" value="HotDog_dom_sf"/>
</dbReference>
<dbReference type="OrthoDB" id="9772788at2"/>
<evidence type="ECO:0000256" key="1">
    <source>
        <dbReference type="ARBA" id="ARBA00023239"/>
    </source>
</evidence>
<comment type="caution">
    <text evidence="2">The sequence shown here is derived from an EMBL/GenBank/DDBJ whole genome shotgun (WGS) entry which is preliminary data.</text>
</comment>
<dbReference type="AlphaFoldDB" id="A0A426RHH1"/>
<name>A0A426RHH1_9FLAO</name>
<dbReference type="Proteomes" id="UP000286990">
    <property type="component" value="Unassembled WGS sequence"/>
</dbReference>
<dbReference type="Pfam" id="PF07977">
    <property type="entry name" value="FabA"/>
    <property type="match status" value="1"/>
</dbReference>
<evidence type="ECO:0000313" key="3">
    <source>
        <dbReference type="Proteomes" id="UP000286990"/>
    </source>
</evidence>
<keyword evidence="1" id="KW-0456">Lyase</keyword>
<dbReference type="InterPro" id="IPR013114">
    <property type="entry name" value="FabA_FabZ"/>
</dbReference>
<organism evidence="2 3">
    <name type="scientific">Maribacter algicola</name>
    <dbReference type="NCBI Taxonomy" id="2498892"/>
    <lineage>
        <taxon>Bacteria</taxon>
        <taxon>Pseudomonadati</taxon>
        <taxon>Bacteroidota</taxon>
        <taxon>Flavobacteriia</taxon>
        <taxon>Flavobacteriales</taxon>
        <taxon>Flavobacteriaceae</taxon>
        <taxon>Maribacter</taxon>
    </lineage>
</organism>
<evidence type="ECO:0000313" key="2">
    <source>
        <dbReference type="EMBL" id="RRQ48408.1"/>
    </source>
</evidence>
<sequence>MKQKEILARLPYAKPFLFVDEILEVTEDGAKGSFNFSNGLDFYKGHFKGNPVTPGVILTECCAQIGLVCLGIFLVGAAKLEASNVQIGMSSSEMEFLQPVFPGETVTVISRKLYFRFQKLKCEVKMYNSNKDLVCKGTLSGMLKVSNDG</sequence>
<dbReference type="RefSeq" id="WP_125223128.1">
    <property type="nucleotide sequence ID" value="NZ_QUSX01000002.1"/>
</dbReference>
<reference evidence="3" key="1">
    <citation type="submission" date="2018-12" db="EMBL/GenBank/DDBJ databases">
        <title>Maribacter lutimaris sp. nov., isolated from marine sediment.</title>
        <authorList>
            <person name="Kim K.K."/>
        </authorList>
    </citation>
    <scope>NUCLEOTIDE SEQUENCE [LARGE SCALE GENOMIC DNA]</scope>
    <source>
        <strain evidence="3">PoM-212</strain>
    </source>
</reference>
<proteinExistence type="predicted"/>
<dbReference type="EMBL" id="QUSX01000002">
    <property type="protein sequence ID" value="RRQ48408.1"/>
    <property type="molecule type" value="Genomic_DNA"/>
</dbReference>
<dbReference type="SUPFAM" id="SSF54637">
    <property type="entry name" value="Thioesterase/thiol ester dehydrase-isomerase"/>
    <property type="match status" value="1"/>
</dbReference>
<dbReference type="PANTHER" id="PTHR30272">
    <property type="entry name" value="3-HYDROXYACYL-[ACYL-CARRIER-PROTEIN] DEHYDRATASE"/>
    <property type="match status" value="1"/>
</dbReference>
<dbReference type="Gene3D" id="3.10.129.10">
    <property type="entry name" value="Hotdog Thioesterase"/>
    <property type="match status" value="1"/>
</dbReference>
<keyword evidence="3" id="KW-1185">Reference proteome</keyword>
<protein>
    <submittedName>
        <fullName evidence="2">Hydroxymyristoyl-ACP dehydratase</fullName>
    </submittedName>
</protein>